<dbReference type="InterPro" id="IPR004013">
    <property type="entry name" value="PHP_dom"/>
</dbReference>
<protein>
    <submittedName>
        <fullName evidence="2">PHP domain-containing protein</fullName>
    </submittedName>
</protein>
<dbReference type="PANTHER" id="PTHR42924:SF3">
    <property type="entry name" value="POLYMERASE_HISTIDINOL PHOSPHATASE N-TERMINAL DOMAIN-CONTAINING PROTEIN"/>
    <property type="match status" value="1"/>
</dbReference>
<dbReference type="SMART" id="SM00481">
    <property type="entry name" value="POLIIIAc"/>
    <property type="match status" value="1"/>
</dbReference>
<gene>
    <name evidence="2" type="ORF">F5I99_03795</name>
</gene>
<dbReference type="CDD" id="cd07438">
    <property type="entry name" value="PHP_HisPPase_AMP"/>
    <property type="match status" value="1"/>
</dbReference>
<dbReference type="InterPro" id="IPR003141">
    <property type="entry name" value="Pol/His_phosphatase_N"/>
</dbReference>
<dbReference type="EMBL" id="CP044222">
    <property type="protein sequence ID" value="QEW05678.1"/>
    <property type="molecule type" value="Genomic_DNA"/>
</dbReference>
<evidence type="ECO:0000259" key="1">
    <source>
        <dbReference type="SMART" id="SM00481"/>
    </source>
</evidence>
<reference evidence="2 3" key="1">
    <citation type="submission" date="2019-09" db="EMBL/GenBank/DDBJ databases">
        <title>Nitrincola iocasae sp. nov., a bacterium isolated from the sediment collected at a cold seep field in South China Sea.</title>
        <authorList>
            <person name="Zhang H."/>
            <person name="Wang H."/>
            <person name="Li C."/>
        </authorList>
    </citation>
    <scope>NUCLEOTIDE SEQUENCE [LARGE SCALE GENOMIC DNA]</scope>
    <source>
        <strain evidence="2 3">KXZD1103</strain>
    </source>
</reference>
<organism evidence="2 3">
    <name type="scientific">Nitrincola iocasae</name>
    <dbReference type="NCBI Taxonomy" id="2614693"/>
    <lineage>
        <taxon>Bacteria</taxon>
        <taxon>Pseudomonadati</taxon>
        <taxon>Pseudomonadota</taxon>
        <taxon>Gammaproteobacteria</taxon>
        <taxon>Oceanospirillales</taxon>
        <taxon>Oceanospirillaceae</taxon>
        <taxon>Nitrincola</taxon>
    </lineage>
</organism>
<sequence length="280" mass="30933">MHSNASDGVLTPTALVDLCADKGIQIIALTDHDTLGGISEARRCAANRQVQFIPGAEFTCLWRRQVLHILGLNLNEQNSELQAYMHELVTVRDKRAEKIAERLIKKGISTDILDQARVIADGASICRPHFAKALIQSGYVASSKAAFDTYLGQGKVGDVKAEWPDPERVIKIIHYAGGYAALAHPTKYNMTFTRLRLLFGELKDWGCDAVEVGYPGMNPDQARELLKVAKQYEFLVSAGSDFHSPEFGWTAPGRFPVIDVDDKHLLNKLVVNFNVEVGLS</sequence>
<dbReference type="AlphaFoldDB" id="A0A5J6LBM4"/>
<evidence type="ECO:0000313" key="2">
    <source>
        <dbReference type="EMBL" id="QEW05678.1"/>
    </source>
</evidence>
<evidence type="ECO:0000313" key="3">
    <source>
        <dbReference type="Proteomes" id="UP000325606"/>
    </source>
</evidence>
<keyword evidence="3" id="KW-1185">Reference proteome</keyword>
<dbReference type="InterPro" id="IPR052018">
    <property type="entry name" value="PHP_domain"/>
</dbReference>
<dbReference type="PANTHER" id="PTHR42924">
    <property type="entry name" value="EXONUCLEASE"/>
    <property type="match status" value="1"/>
</dbReference>
<dbReference type="Gene3D" id="1.10.150.650">
    <property type="match status" value="1"/>
</dbReference>
<dbReference type="Proteomes" id="UP000325606">
    <property type="component" value="Chromosome"/>
</dbReference>
<dbReference type="SUPFAM" id="SSF89550">
    <property type="entry name" value="PHP domain-like"/>
    <property type="match status" value="1"/>
</dbReference>
<feature type="domain" description="Polymerase/histidinol phosphatase N-terminal" evidence="1">
    <location>
        <begin position="1"/>
        <end position="62"/>
    </location>
</feature>
<dbReference type="KEGG" id="nik:F5I99_03795"/>
<dbReference type="InterPro" id="IPR016195">
    <property type="entry name" value="Pol/histidinol_Pase-like"/>
</dbReference>
<proteinExistence type="predicted"/>
<name>A0A5J6LBM4_9GAMM</name>
<dbReference type="Gene3D" id="3.20.20.140">
    <property type="entry name" value="Metal-dependent hydrolases"/>
    <property type="match status" value="1"/>
</dbReference>
<accession>A0A5J6LBM4</accession>
<dbReference type="GO" id="GO:0035312">
    <property type="term" value="F:5'-3' DNA exonuclease activity"/>
    <property type="evidence" value="ECO:0007669"/>
    <property type="project" value="TreeGrafter"/>
</dbReference>
<dbReference type="Pfam" id="PF02811">
    <property type="entry name" value="PHP"/>
    <property type="match status" value="1"/>
</dbReference>
<dbReference type="GO" id="GO:0004534">
    <property type="term" value="F:5'-3' RNA exonuclease activity"/>
    <property type="evidence" value="ECO:0007669"/>
    <property type="project" value="TreeGrafter"/>
</dbReference>